<dbReference type="InterPro" id="IPR001466">
    <property type="entry name" value="Beta-lactam-related"/>
</dbReference>
<name>A0A5D4RVW6_9BACI</name>
<dbReference type="Gene3D" id="3.40.710.10">
    <property type="entry name" value="DD-peptidase/beta-lactamase superfamily"/>
    <property type="match status" value="1"/>
</dbReference>
<keyword evidence="2" id="KW-0378">Hydrolase</keyword>
<comment type="caution">
    <text evidence="2">The sequence shown here is derived from an EMBL/GenBank/DDBJ whole genome shotgun (WGS) entry which is preliminary data.</text>
</comment>
<feature type="domain" description="Beta-lactamase-related" evidence="1">
    <location>
        <begin position="6"/>
        <end position="313"/>
    </location>
</feature>
<dbReference type="GO" id="GO:0016787">
    <property type="term" value="F:hydrolase activity"/>
    <property type="evidence" value="ECO:0007669"/>
    <property type="project" value="UniProtKB-KW"/>
</dbReference>
<accession>A0A5D4RVW6</accession>
<dbReference type="Pfam" id="PF00144">
    <property type="entry name" value="Beta-lactamase"/>
    <property type="match status" value="1"/>
</dbReference>
<sequence>MTTLTNKIMNLMKTYHVPGLGLVILNNQTTSTTSLGLAQKGKECVEEDTLFHACSMSKFATSMLVLKLCHQGLLSLDHPVQDYLRSWLLQSEHGPITLRHLLSHQGGIEDPEESFGVHPGRPDMAQIINGETPACPTRIGAVKPPNQEFTYSDAGYCIVQQVVEDVLDIPFETAIDKHLFRPLEMNRSMYEPTSPMTSGHDPDGTVMKDRIPHYPYAAAAGLWSTPSDLMKLVKELFRSLNGEGILFSKEYAMDIISPQGAASWAGLGVFLDGEESSTEISSLGWGEGFQSMMVAEPLEGKAWVIMTNGNTGIHQMKGLIGDVYRLLTTQRVEKERRTVKTDYFIGIVPPEEYLERVQQFQNRWMGNVGVEPHITLKAQGGLSPDRKWLDGVKGVASRFRPFSLSLGEPAYFGETILYLSVHSSDLFKLHREIVQAISPSMEEIRQYFELEAFVPHLTLGKELYPSSIREGVGKPELEVMENQARRKLAPYPRFDVTSIRVYELNTEKKQYEPLIDLPLRTV</sequence>
<dbReference type="Pfam" id="PF13563">
    <property type="entry name" value="2_5_RNA_ligase2"/>
    <property type="match status" value="1"/>
</dbReference>
<dbReference type="PANTHER" id="PTHR46825:SF9">
    <property type="entry name" value="BETA-LACTAMASE-RELATED DOMAIN-CONTAINING PROTEIN"/>
    <property type="match status" value="1"/>
</dbReference>
<dbReference type="Proteomes" id="UP000322997">
    <property type="component" value="Unassembled WGS sequence"/>
</dbReference>
<organism evidence="2 3">
    <name type="scientific">Rossellomorea marisflavi</name>
    <dbReference type="NCBI Taxonomy" id="189381"/>
    <lineage>
        <taxon>Bacteria</taxon>
        <taxon>Bacillati</taxon>
        <taxon>Bacillota</taxon>
        <taxon>Bacilli</taxon>
        <taxon>Bacillales</taxon>
        <taxon>Bacillaceae</taxon>
        <taxon>Rossellomorea</taxon>
    </lineage>
</organism>
<dbReference type="EMBL" id="VTEQ01000002">
    <property type="protein sequence ID" value="TYS55090.1"/>
    <property type="molecule type" value="Genomic_DNA"/>
</dbReference>
<evidence type="ECO:0000313" key="3">
    <source>
        <dbReference type="Proteomes" id="UP000322997"/>
    </source>
</evidence>
<dbReference type="Gene3D" id="3.90.1140.10">
    <property type="entry name" value="Cyclic phosphodiesterase"/>
    <property type="match status" value="1"/>
</dbReference>
<proteinExistence type="predicted"/>
<evidence type="ECO:0000313" key="2">
    <source>
        <dbReference type="EMBL" id="TYS55090.1"/>
    </source>
</evidence>
<reference evidence="2 3" key="1">
    <citation type="submission" date="2019-08" db="EMBL/GenBank/DDBJ databases">
        <title>Bacillus genomes from the desert of Cuatro Cienegas, Coahuila.</title>
        <authorList>
            <person name="Olmedo-Alvarez G."/>
        </authorList>
    </citation>
    <scope>NUCLEOTIDE SEQUENCE [LARGE SCALE GENOMIC DNA]</scope>
    <source>
        <strain evidence="2 3">CH108_3D</strain>
    </source>
</reference>
<evidence type="ECO:0000259" key="1">
    <source>
        <dbReference type="Pfam" id="PF00144"/>
    </source>
</evidence>
<gene>
    <name evidence="2" type="ORF">FZC83_09080</name>
</gene>
<dbReference type="InterPro" id="IPR012338">
    <property type="entry name" value="Beta-lactam/transpept-like"/>
</dbReference>
<dbReference type="SUPFAM" id="SSF56601">
    <property type="entry name" value="beta-lactamase/transpeptidase-like"/>
    <property type="match status" value="1"/>
</dbReference>
<dbReference type="InterPro" id="IPR050491">
    <property type="entry name" value="AmpC-like"/>
</dbReference>
<dbReference type="RefSeq" id="WP_148985140.1">
    <property type="nucleotide sequence ID" value="NZ_JBNILK010000003.1"/>
</dbReference>
<dbReference type="SUPFAM" id="SSF55144">
    <property type="entry name" value="LigT-like"/>
    <property type="match status" value="1"/>
</dbReference>
<dbReference type="InterPro" id="IPR009097">
    <property type="entry name" value="Cyclic_Pdiesterase"/>
</dbReference>
<dbReference type="AlphaFoldDB" id="A0A5D4RVW6"/>
<dbReference type="PANTHER" id="PTHR46825">
    <property type="entry name" value="D-ALANYL-D-ALANINE-CARBOXYPEPTIDASE/ENDOPEPTIDASE AMPH"/>
    <property type="match status" value="1"/>
</dbReference>
<protein>
    <submittedName>
        <fullName evidence="2">Serine hydrolase</fullName>
    </submittedName>
</protein>